<accession>A0A383AC42</accession>
<dbReference type="InterPro" id="IPR013783">
    <property type="entry name" value="Ig-like_fold"/>
</dbReference>
<evidence type="ECO:0000259" key="1">
    <source>
        <dbReference type="Pfam" id="PF16403"/>
    </source>
</evidence>
<dbReference type="Pfam" id="PF16403">
    <property type="entry name" value="Bact_surface_Ig-like"/>
    <property type="match status" value="1"/>
</dbReference>
<sequence length="246" mass="26003">VSVTRKVIILEDIVPPVITLVGEAMVTVDVGDTYDDAGATAEDENDGVLTPFIDDNGTVSAIDTNKAGTYVITYDVSDLAGNKAVQVTRTVVVKEVITDAFAQWTVETGLAELPAEQQGPEADPDADGLPNLLEYALGGKPAQSDSTTILPTLDTSSGSLVLTYIRLKPTVDPSLTYEAQLTTSLVGAWDAAAVSIGGALQGIDQSNLPDEKDFATSKYERIRATAKTSIAAEAKGRQFLRIRVSR</sequence>
<dbReference type="InterPro" id="IPR032179">
    <property type="entry name" value="Cry22Aa_Ig-like"/>
</dbReference>
<feature type="domain" description="Pesticidal crystal protein Cry22Aa Ig-like" evidence="1">
    <location>
        <begin position="18"/>
        <end position="93"/>
    </location>
</feature>
<feature type="non-terminal residue" evidence="2">
    <location>
        <position position="1"/>
    </location>
</feature>
<gene>
    <name evidence="2" type="ORF">METZ01_LOCUS458055</name>
</gene>
<proteinExistence type="predicted"/>
<protein>
    <recommendedName>
        <fullName evidence="1">Pesticidal crystal protein Cry22Aa Ig-like domain-containing protein</fullName>
    </recommendedName>
</protein>
<evidence type="ECO:0000313" key="2">
    <source>
        <dbReference type="EMBL" id="SVE05201.1"/>
    </source>
</evidence>
<dbReference type="AlphaFoldDB" id="A0A383AC42"/>
<reference evidence="2" key="1">
    <citation type="submission" date="2018-05" db="EMBL/GenBank/DDBJ databases">
        <authorList>
            <person name="Lanie J.A."/>
            <person name="Ng W.-L."/>
            <person name="Kazmierczak K.M."/>
            <person name="Andrzejewski T.M."/>
            <person name="Davidsen T.M."/>
            <person name="Wayne K.J."/>
            <person name="Tettelin H."/>
            <person name="Glass J.I."/>
            <person name="Rusch D."/>
            <person name="Podicherti R."/>
            <person name="Tsui H.-C.T."/>
            <person name="Winkler M.E."/>
        </authorList>
    </citation>
    <scope>NUCLEOTIDE SEQUENCE</scope>
</reference>
<dbReference type="Gene3D" id="2.60.40.10">
    <property type="entry name" value="Immunoglobulins"/>
    <property type="match status" value="1"/>
</dbReference>
<dbReference type="EMBL" id="UINC01190848">
    <property type="protein sequence ID" value="SVE05201.1"/>
    <property type="molecule type" value="Genomic_DNA"/>
</dbReference>
<name>A0A383AC42_9ZZZZ</name>
<organism evidence="2">
    <name type="scientific">marine metagenome</name>
    <dbReference type="NCBI Taxonomy" id="408172"/>
    <lineage>
        <taxon>unclassified sequences</taxon>
        <taxon>metagenomes</taxon>
        <taxon>ecological metagenomes</taxon>
    </lineage>
</organism>